<dbReference type="InterPro" id="IPR003029">
    <property type="entry name" value="S1_domain"/>
</dbReference>
<dbReference type="Pfam" id="PF21266">
    <property type="entry name" value="S1_RRP4"/>
    <property type="match status" value="1"/>
</dbReference>
<dbReference type="SUPFAM" id="SSF50249">
    <property type="entry name" value="Nucleic acid-binding proteins"/>
    <property type="match status" value="1"/>
</dbReference>
<evidence type="ECO:0000259" key="5">
    <source>
        <dbReference type="PROSITE" id="PS50126"/>
    </source>
</evidence>
<dbReference type="GO" id="GO:0071035">
    <property type="term" value="P:nuclear polyadenylation-dependent rRNA catabolic process"/>
    <property type="evidence" value="ECO:0007669"/>
    <property type="project" value="TreeGrafter"/>
</dbReference>
<dbReference type="InterPro" id="IPR036612">
    <property type="entry name" value="KH_dom_type_1_sf"/>
</dbReference>
<evidence type="ECO:0000256" key="3">
    <source>
        <dbReference type="ARBA" id="ARBA00022835"/>
    </source>
</evidence>
<dbReference type="AlphaFoldDB" id="A0A177BC49"/>
<dbReference type="InterPro" id="IPR026699">
    <property type="entry name" value="Exosome_RNA_bind1/RRP40/RRP4"/>
</dbReference>
<accession>A0A177BC49</accession>
<dbReference type="GO" id="GO:0000176">
    <property type="term" value="C:nuclear exosome (RNase complex)"/>
    <property type="evidence" value="ECO:0007669"/>
    <property type="project" value="TreeGrafter"/>
</dbReference>
<dbReference type="GO" id="GO:0071034">
    <property type="term" value="P:CUT catabolic process"/>
    <property type="evidence" value="ECO:0007669"/>
    <property type="project" value="TreeGrafter"/>
</dbReference>
<evidence type="ECO:0000313" key="7">
    <source>
        <dbReference type="Proteomes" id="UP000078046"/>
    </source>
</evidence>
<dbReference type="GO" id="GO:0003723">
    <property type="term" value="F:RNA binding"/>
    <property type="evidence" value="ECO:0007669"/>
    <property type="project" value="UniProtKB-KW"/>
</dbReference>
<keyword evidence="3" id="KW-0271">Exosome</keyword>
<dbReference type="PANTHER" id="PTHR21321">
    <property type="entry name" value="PNAS-3 RELATED"/>
    <property type="match status" value="1"/>
</dbReference>
<organism evidence="6 7">
    <name type="scientific">Intoshia linei</name>
    <dbReference type="NCBI Taxonomy" id="1819745"/>
    <lineage>
        <taxon>Eukaryota</taxon>
        <taxon>Metazoa</taxon>
        <taxon>Spiralia</taxon>
        <taxon>Lophotrochozoa</taxon>
        <taxon>Mesozoa</taxon>
        <taxon>Orthonectida</taxon>
        <taxon>Rhopaluridae</taxon>
        <taxon>Intoshia</taxon>
    </lineage>
</organism>
<reference evidence="6 7" key="1">
    <citation type="submission" date="2016-04" db="EMBL/GenBank/DDBJ databases">
        <title>The genome of Intoshia linei affirms orthonectids as highly simplified spiralians.</title>
        <authorList>
            <person name="Mikhailov K.V."/>
            <person name="Slusarev G.S."/>
            <person name="Nikitin M.A."/>
            <person name="Logacheva M.D."/>
            <person name="Penin A."/>
            <person name="Aleoshin V."/>
            <person name="Panchin Y.V."/>
        </authorList>
    </citation>
    <scope>NUCLEOTIDE SEQUENCE [LARGE SCALE GENOMIC DNA]</scope>
    <source>
        <strain evidence="6">Intl2013</strain>
        <tissue evidence="6">Whole animal</tissue>
    </source>
</reference>
<comment type="similarity">
    <text evidence="2">Belongs to the RRP4 family.</text>
</comment>
<dbReference type="GO" id="GO:0034475">
    <property type="term" value="P:U4 snRNA 3'-end processing"/>
    <property type="evidence" value="ECO:0007669"/>
    <property type="project" value="TreeGrafter"/>
</dbReference>
<dbReference type="CDD" id="cd22525">
    <property type="entry name" value="KH-I_Rrp4_eukar"/>
    <property type="match status" value="1"/>
</dbReference>
<dbReference type="Gene3D" id="2.40.50.100">
    <property type="match status" value="1"/>
</dbReference>
<dbReference type="InterPro" id="IPR048565">
    <property type="entry name" value="S1_RRP4"/>
</dbReference>
<proteinExistence type="inferred from homology"/>
<dbReference type="InterPro" id="IPR012340">
    <property type="entry name" value="NA-bd_OB-fold"/>
</dbReference>
<comment type="caution">
    <text evidence="6">The sequence shown here is derived from an EMBL/GenBank/DDBJ whole genome shotgun (WGS) entry which is preliminary data.</text>
</comment>
<protein>
    <submittedName>
        <fullName evidence="6">Ribosomal RNA-processing protein 4</fullName>
    </submittedName>
</protein>
<dbReference type="GO" id="GO:0071038">
    <property type="term" value="P:TRAMP-dependent tRNA surveillance pathway"/>
    <property type="evidence" value="ECO:0007669"/>
    <property type="project" value="TreeGrafter"/>
</dbReference>
<dbReference type="SUPFAM" id="SSF54791">
    <property type="entry name" value="Eukaryotic type KH-domain (KH-domain type I)"/>
    <property type="match status" value="1"/>
</dbReference>
<sequence length="333" mass="38707">MDRLNVCEEEGENVMKLKNFCIPGQKIYCGKKFLRGYGTRLIEKYDICKVDDEYDSLRDEHLAETIMTRKTNFEPESQFIMSLSHKTEELNNSIVSTVSGQATRFNRLICVNSMHGRYKGDVGDIVIGRIDSVSKKRWLVDIHSNMRAVLMLNSVNLPDGKVRRHCETDERIMRTYFKEGDLINAEVQGKLKFEDGSVLLNVRNRKYGKLGQGQLVKVPCHLIRHRKSHFYDFECQVSAIFGKNGYIWLYPTELKTNDCFTHKSTKINSTVYKKIALLRNIIIMFASTETPIFDDLIWLTYQYVHESYTPLTLLDKNVLKSIVQLCKDKYILD</sequence>
<dbReference type="CDD" id="cd05789">
    <property type="entry name" value="S1_Rrp4"/>
    <property type="match status" value="1"/>
</dbReference>
<name>A0A177BC49_9BILA</name>
<dbReference type="Gene3D" id="2.40.50.140">
    <property type="entry name" value="Nucleic acid-binding proteins"/>
    <property type="match status" value="1"/>
</dbReference>
<dbReference type="GO" id="GO:0071051">
    <property type="term" value="P:poly(A)-dependent snoRNA 3'-end processing"/>
    <property type="evidence" value="ECO:0007669"/>
    <property type="project" value="TreeGrafter"/>
</dbReference>
<dbReference type="PANTHER" id="PTHR21321:SF4">
    <property type="entry name" value="EXOSOME COMPLEX COMPONENT RRP4"/>
    <property type="match status" value="1"/>
</dbReference>
<dbReference type="EMBL" id="LWCA01000088">
    <property type="protein sequence ID" value="OAF71014.1"/>
    <property type="molecule type" value="Genomic_DNA"/>
</dbReference>
<dbReference type="GO" id="GO:0000177">
    <property type="term" value="C:cytoplasmic exosome (RNase complex)"/>
    <property type="evidence" value="ECO:0007669"/>
    <property type="project" value="TreeGrafter"/>
</dbReference>
<evidence type="ECO:0000256" key="4">
    <source>
        <dbReference type="ARBA" id="ARBA00022884"/>
    </source>
</evidence>
<dbReference type="Proteomes" id="UP000078046">
    <property type="component" value="Unassembled WGS sequence"/>
</dbReference>
<keyword evidence="4" id="KW-0694">RNA-binding</keyword>
<dbReference type="GO" id="GO:0000467">
    <property type="term" value="P:exonucleolytic trimming to generate mature 3'-end of 5.8S rRNA from tricistronic rRNA transcript (SSU-rRNA, 5.8S rRNA, LSU-rRNA)"/>
    <property type="evidence" value="ECO:0007669"/>
    <property type="project" value="TreeGrafter"/>
</dbReference>
<dbReference type="InterPro" id="IPR004088">
    <property type="entry name" value="KH_dom_type_1"/>
</dbReference>
<comment type="subcellular location">
    <subcellularLocation>
        <location evidence="1">Nucleus</location>
    </subcellularLocation>
</comment>
<gene>
    <name evidence="6" type="ORF">A3Q56_01249</name>
</gene>
<evidence type="ECO:0000313" key="6">
    <source>
        <dbReference type="EMBL" id="OAF71014.1"/>
    </source>
</evidence>
<dbReference type="OrthoDB" id="1650at2759"/>
<dbReference type="Pfam" id="PF15985">
    <property type="entry name" value="KH_6"/>
    <property type="match status" value="1"/>
</dbReference>
<dbReference type="PROSITE" id="PS50126">
    <property type="entry name" value="S1"/>
    <property type="match status" value="1"/>
</dbReference>
<feature type="domain" description="S1 motif" evidence="5">
    <location>
        <begin position="123"/>
        <end position="203"/>
    </location>
</feature>
<evidence type="ECO:0000256" key="1">
    <source>
        <dbReference type="ARBA" id="ARBA00004123"/>
    </source>
</evidence>
<keyword evidence="7" id="KW-1185">Reference proteome</keyword>
<evidence type="ECO:0000256" key="2">
    <source>
        <dbReference type="ARBA" id="ARBA00009155"/>
    </source>
</evidence>